<reference evidence="2 3" key="2">
    <citation type="journal article" date="2011" name="Stand. Genomic Sci.">
        <title>Complete genome sequence of Isosphaera pallida type strain (IS1B).</title>
        <authorList>
            <consortium name="US DOE Joint Genome Institute (JGI-PGF)"/>
            <person name="Goker M."/>
            <person name="Cleland D."/>
            <person name="Saunders E."/>
            <person name="Lapidus A."/>
            <person name="Nolan M."/>
            <person name="Lucas S."/>
            <person name="Hammon N."/>
            <person name="Deshpande S."/>
            <person name="Cheng J.F."/>
            <person name="Tapia R."/>
            <person name="Han C."/>
            <person name="Goodwin L."/>
            <person name="Pitluck S."/>
            <person name="Liolios K."/>
            <person name="Pagani I."/>
            <person name="Ivanova N."/>
            <person name="Mavromatis K."/>
            <person name="Pati A."/>
            <person name="Chen A."/>
            <person name="Palaniappan K."/>
            <person name="Land M."/>
            <person name="Hauser L."/>
            <person name="Chang Y.J."/>
            <person name="Jeffries C.D."/>
            <person name="Detter J.C."/>
            <person name="Beck B."/>
            <person name="Woyke T."/>
            <person name="Bristow J."/>
            <person name="Eisen J.A."/>
            <person name="Markowitz V."/>
            <person name="Hugenholtz P."/>
            <person name="Kyrpides N.C."/>
            <person name="Klenk H.P."/>
        </authorList>
    </citation>
    <scope>NUCLEOTIDE SEQUENCE [LARGE SCALE GENOMIC DNA]</scope>
    <source>
        <strain evidence="3">ATCC 43644 / DSM 9630 / IS1B</strain>
    </source>
</reference>
<dbReference type="Proteomes" id="UP000008631">
    <property type="component" value="Chromosome"/>
</dbReference>
<protein>
    <submittedName>
        <fullName evidence="2">Uncharacterized protein</fullName>
    </submittedName>
</protein>
<evidence type="ECO:0000313" key="3">
    <source>
        <dbReference type="Proteomes" id="UP000008631"/>
    </source>
</evidence>
<dbReference type="AlphaFoldDB" id="E8QX93"/>
<feature type="compositionally biased region" description="Pro residues" evidence="1">
    <location>
        <begin position="42"/>
        <end position="53"/>
    </location>
</feature>
<dbReference type="STRING" id="575540.Isop_1349"/>
<feature type="compositionally biased region" description="Low complexity" evidence="1">
    <location>
        <begin position="240"/>
        <end position="260"/>
    </location>
</feature>
<feature type="region of interest" description="Disordered" evidence="1">
    <location>
        <begin position="224"/>
        <end position="288"/>
    </location>
</feature>
<dbReference type="KEGG" id="ipa:Isop_1349"/>
<keyword evidence="3" id="KW-1185">Reference proteome</keyword>
<feature type="compositionally biased region" description="Low complexity" evidence="1">
    <location>
        <begin position="267"/>
        <end position="284"/>
    </location>
</feature>
<proteinExistence type="predicted"/>
<evidence type="ECO:0000256" key="1">
    <source>
        <dbReference type="SAM" id="MobiDB-lite"/>
    </source>
</evidence>
<evidence type="ECO:0000313" key="2">
    <source>
        <dbReference type="EMBL" id="ADV61934.1"/>
    </source>
</evidence>
<sequence>MGCKEDGRRRSVADLSRPTFHGMIDRSRFPRSHDSAMLAFDNPPPSPPSASPPRPRRERSARYPGVPLSDSLELCQFLNTRGLDGLSSQDIATALGYKNIKTNTFSSRLSSARQFGLLDLKGDGYHLTPLAHALLHPVDPEETPRLLRQAFREPPLYADLLERFAQKRLPDPTILGNVLYHDYNIIVSAKQVAADAFIASARFAGLLGPDQILRPDGIEGAASSTIPSAALPAPPEIPHLSRGGPSPASSPLASAPLTRPHTTGLVPSPSASSTIASTAATPRSPIDEAGKAAMLDRLDRSDEFDPSAARFELRLWGNDQGKVVKVRAPESMSRSSFERLIRALELHIRIVEDSESCSTHHSE</sequence>
<feature type="region of interest" description="Disordered" evidence="1">
    <location>
        <begin position="1"/>
        <end position="65"/>
    </location>
</feature>
<feature type="compositionally biased region" description="Basic and acidic residues" evidence="1">
    <location>
        <begin position="23"/>
        <end position="34"/>
    </location>
</feature>
<dbReference type="EMBL" id="CP002353">
    <property type="protein sequence ID" value="ADV61934.1"/>
    <property type="molecule type" value="Genomic_DNA"/>
</dbReference>
<accession>E8QX93</accession>
<reference key="1">
    <citation type="submission" date="2010-11" db="EMBL/GenBank/DDBJ databases">
        <title>The complete sequence of chromosome of Isophaera pallida ATCC 43644.</title>
        <authorList>
            <consortium name="US DOE Joint Genome Institute (JGI-PGF)"/>
            <person name="Lucas S."/>
            <person name="Copeland A."/>
            <person name="Lapidus A."/>
            <person name="Bruce D."/>
            <person name="Goodwin L."/>
            <person name="Pitluck S."/>
            <person name="Kyrpides N."/>
            <person name="Mavromatis K."/>
            <person name="Pagani I."/>
            <person name="Ivanova N."/>
            <person name="Saunders E."/>
            <person name="Brettin T."/>
            <person name="Detter J.C."/>
            <person name="Han C."/>
            <person name="Tapia R."/>
            <person name="Land M."/>
            <person name="Hauser L."/>
            <person name="Markowitz V."/>
            <person name="Cheng J.-F."/>
            <person name="Hugenholtz P."/>
            <person name="Woyke T."/>
            <person name="Wu D."/>
            <person name="Eisen J.A."/>
        </authorList>
    </citation>
    <scope>NUCLEOTIDE SEQUENCE</scope>
    <source>
        <strain>ATCC 43644</strain>
    </source>
</reference>
<dbReference type="HOGENOM" id="CLU_762428_0_0_0"/>
<name>E8QX93_ISOPI</name>
<feature type="compositionally biased region" description="Basic and acidic residues" evidence="1">
    <location>
        <begin position="1"/>
        <end position="12"/>
    </location>
</feature>
<organism evidence="2 3">
    <name type="scientific">Isosphaera pallida (strain ATCC 43644 / DSM 9630 / IS1B)</name>
    <dbReference type="NCBI Taxonomy" id="575540"/>
    <lineage>
        <taxon>Bacteria</taxon>
        <taxon>Pseudomonadati</taxon>
        <taxon>Planctomycetota</taxon>
        <taxon>Planctomycetia</taxon>
        <taxon>Isosphaerales</taxon>
        <taxon>Isosphaeraceae</taxon>
        <taxon>Isosphaera</taxon>
    </lineage>
</organism>
<gene>
    <name evidence="2" type="ordered locus">Isop_1349</name>
</gene>
<dbReference type="eggNOG" id="ENOG5030WD3">
    <property type="taxonomic scope" value="Bacteria"/>
</dbReference>
<dbReference type="InParanoid" id="E8QX93"/>